<dbReference type="Pfam" id="PF14685">
    <property type="entry name" value="PDZ_Tricorn"/>
    <property type="match status" value="1"/>
</dbReference>
<evidence type="ECO:0000256" key="6">
    <source>
        <dbReference type="ARBA" id="ARBA00022825"/>
    </source>
</evidence>
<dbReference type="EC" id="3.4.21.-" evidence="7"/>
<evidence type="ECO:0000256" key="7">
    <source>
        <dbReference type="PIRNR" id="PIRNR036421"/>
    </source>
</evidence>
<dbReference type="InterPro" id="IPR028204">
    <property type="entry name" value="Tricorn_C1"/>
</dbReference>
<dbReference type="Pfam" id="PF26550">
    <property type="entry name" value="Tricorn_2nd"/>
    <property type="match status" value="1"/>
</dbReference>
<protein>
    <recommendedName>
        <fullName evidence="7">Tricorn protease homolog</fullName>
        <ecNumber evidence="7">3.4.21.-</ecNumber>
    </recommendedName>
</protein>
<feature type="chain" id="PRO_5045458928" description="Tricorn protease homolog" evidence="9">
    <location>
        <begin position="19"/>
        <end position="1093"/>
    </location>
</feature>
<evidence type="ECO:0000256" key="9">
    <source>
        <dbReference type="SAM" id="SignalP"/>
    </source>
</evidence>
<dbReference type="InterPro" id="IPR029414">
    <property type="entry name" value="Tricorn_PDZ"/>
</dbReference>
<comment type="subcellular location">
    <subcellularLocation>
        <location evidence="1 7">Cytoplasm</location>
    </subcellularLocation>
</comment>
<dbReference type="Gene3D" id="3.30.750.44">
    <property type="match status" value="1"/>
</dbReference>
<sequence length="1093" mass="122871">MKRLILAFLSVFAITASAQTKLLRQPTIHNNDVVFVYANDLWKASTNGGTAIRLTSDDGYESSPHFSNDGKWIAFTAQYDGNVDVFIMPSEGGEPKRLTYHSAADVVQGWTPEGNILFRSNREGRPTQTNKFFTVSPKGELPVALDIPRAAYGDISADGKHIAYTPITSWDPEWRNYRGGQAMPIWIVDLKTKELVTTPQLDKERHLDPVWLNGIVYYLSERDYTSNIWSFDPKTKTEKQMTFHKKFDTKSLDASGNMVVYEQGGLLHTLNPENGTIKTLNIEVKADLNFSRKHWEDVSGRQLLNPNISPNGKRAIFEHRGDIFTVPKENGTWRNLTNSSGIADRTPIWSPKGDKIAWFSDKSGEYQMVIADQDGKNQTYIKLPNNTFYFQPDWSPDGKHIAYTDTDFNIWVINLESKRAVIADTEGYAHPNRSMNPKWSPDSKWIAYAKQNNSSFKSIYAYHIDSKKIIPITDPLADAISPVWDASGKYLYTLASTNYGLATGWLDMSSYDPETTRSLYAIVLSSEDKAPNHIKTDEEALEEQKDEKKDKDSKDSKDKDSKEKEDKTTDSAITVKIDTKGLFDRAVALNLPDGNYVDLAKAPKGHVFVAEAQDDGNGVKIHDFDTEKDEASVFDEGVQQMLISEDRNTTLLNKNGQWAIVATKGKADFSEGKIDTNLKIKVDPKEEYKQIFKEGWRYMRDFLYVDNVHGAPWDDVYEWYSPWIDDVRHRTDLNYVVDIMSGEVAIGHSYVYGGDLPDVDYVPVGLLGADIVLNNGSYQIKKIYNGERWNPETKAPLSQPGITINEGDYLIAINGTILSSEVNPYQLLEQTAGREINITVNSKPSMTGAQTVLIKPVSSERSLRYLDWVESNRRKVDELSNGKLAYVYVPNTGNPGFTSFNRYYFSQQDKKGVIIDERNNGGGSAADYMIDIMNRKLLGYFNSKTKTNRPWTTPMAGIWGPKVMIINERAGSGGDLLPYMFKEAKLGTIVGTRTWGGLVGTWDTPPFIDGGGMVAPRGGFYDVNGNWAVEGEGVAPDIEVIQHPKLVSQGQDPQLERAVEEAMKQLQIKEFELMPEPAAPVRSKRPEGYENDN</sequence>
<dbReference type="PANTHER" id="PTHR43253">
    <property type="entry name" value="TRICORN PROTEASE HOMOLOG 2-RELATED"/>
    <property type="match status" value="1"/>
</dbReference>
<dbReference type="EMBL" id="JBHUOS010000001">
    <property type="protein sequence ID" value="MFD2914620.1"/>
    <property type="molecule type" value="Genomic_DNA"/>
</dbReference>
<dbReference type="SUPFAM" id="SSF52096">
    <property type="entry name" value="ClpP/crotonase"/>
    <property type="match status" value="1"/>
</dbReference>
<keyword evidence="4 7" id="KW-0645">Protease</keyword>
<dbReference type="SUPFAM" id="SSF50156">
    <property type="entry name" value="PDZ domain-like"/>
    <property type="match status" value="1"/>
</dbReference>
<dbReference type="Proteomes" id="UP001597548">
    <property type="component" value="Unassembled WGS sequence"/>
</dbReference>
<comment type="function">
    <text evidence="7">Degrades oligopeptides.</text>
</comment>
<keyword evidence="12" id="KW-1185">Reference proteome</keyword>
<dbReference type="CDD" id="cd07562">
    <property type="entry name" value="Peptidase_S41_TRI"/>
    <property type="match status" value="1"/>
</dbReference>
<dbReference type="Gene3D" id="2.30.42.10">
    <property type="match status" value="1"/>
</dbReference>
<accession>A0ABW5ZQB4</accession>
<dbReference type="InterPro" id="IPR005151">
    <property type="entry name" value="Tail-specific_protease"/>
</dbReference>
<evidence type="ECO:0000256" key="4">
    <source>
        <dbReference type="ARBA" id="ARBA00022670"/>
    </source>
</evidence>
<keyword evidence="6 7" id="KW-0720">Serine protease</keyword>
<evidence type="ECO:0000313" key="11">
    <source>
        <dbReference type="EMBL" id="MFD2914620.1"/>
    </source>
</evidence>
<evidence type="ECO:0000256" key="8">
    <source>
        <dbReference type="SAM" id="MobiDB-lite"/>
    </source>
</evidence>
<feature type="compositionally biased region" description="Basic and acidic residues" evidence="8">
    <location>
        <begin position="1084"/>
        <end position="1093"/>
    </location>
</feature>
<dbReference type="Gene3D" id="2.120.10.60">
    <property type="entry name" value="Tricorn protease N-terminal domain"/>
    <property type="match status" value="1"/>
</dbReference>
<dbReference type="InterPro" id="IPR036034">
    <property type="entry name" value="PDZ_sf"/>
</dbReference>
<organism evidence="11 12">
    <name type="scientific">Psychroserpens luteus</name>
    <dbReference type="NCBI Taxonomy" id="1434066"/>
    <lineage>
        <taxon>Bacteria</taxon>
        <taxon>Pseudomonadati</taxon>
        <taxon>Bacteroidota</taxon>
        <taxon>Flavobacteriia</taxon>
        <taxon>Flavobacteriales</taxon>
        <taxon>Flavobacteriaceae</taxon>
        <taxon>Psychroserpens</taxon>
    </lineage>
</organism>
<dbReference type="SMART" id="SM00245">
    <property type="entry name" value="TSPc"/>
    <property type="match status" value="1"/>
</dbReference>
<dbReference type="Pfam" id="PF26549">
    <property type="entry name" value="Tricorn_N"/>
    <property type="match status" value="1"/>
</dbReference>
<keyword evidence="9" id="KW-0732">Signal</keyword>
<evidence type="ECO:0000256" key="1">
    <source>
        <dbReference type="ARBA" id="ARBA00004496"/>
    </source>
</evidence>
<evidence type="ECO:0000256" key="5">
    <source>
        <dbReference type="ARBA" id="ARBA00022801"/>
    </source>
</evidence>
<evidence type="ECO:0000313" key="12">
    <source>
        <dbReference type="Proteomes" id="UP001597548"/>
    </source>
</evidence>
<dbReference type="Gene3D" id="3.90.226.10">
    <property type="entry name" value="2-enoyl-CoA Hydratase, Chain A, domain 1"/>
    <property type="match status" value="1"/>
</dbReference>
<reference evidence="12" key="1">
    <citation type="journal article" date="2019" name="Int. J. Syst. Evol. Microbiol.">
        <title>The Global Catalogue of Microorganisms (GCM) 10K type strain sequencing project: providing services to taxonomists for standard genome sequencing and annotation.</title>
        <authorList>
            <consortium name="The Broad Institute Genomics Platform"/>
            <consortium name="The Broad Institute Genome Sequencing Center for Infectious Disease"/>
            <person name="Wu L."/>
            <person name="Ma J."/>
        </authorList>
    </citation>
    <scope>NUCLEOTIDE SEQUENCE [LARGE SCALE GENOMIC DNA]</scope>
    <source>
        <strain evidence="12">KCTC 32514</strain>
    </source>
</reference>
<dbReference type="InterPro" id="IPR029045">
    <property type="entry name" value="ClpP/crotonase-like_dom_sf"/>
</dbReference>
<comment type="caution">
    <text evidence="11">The sequence shown here is derived from an EMBL/GenBank/DDBJ whole genome shotgun (WGS) entry which is preliminary data.</text>
</comment>
<dbReference type="SUPFAM" id="SSF69304">
    <property type="entry name" value="Tricorn protease N-terminal domain"/>
    <property type="match status" value="2"/>
</dbReference>
<feature type="domain" description="Tail specific protease" evidence="10">
    <location>
        <begin position="847"/>
        <end position="1041"/>
    </location>
</feature>
<proteinExistence type="inferred from homology"/>
<dbReference type="PANTHER" id="PTHR43253:SF1">
    <property type="entry name" value="TRICORN PROTEASE HOMOLOG 2-RELATED"/>
    <property type="match status" value="1"/>
</dbReference>
<feature type="region of interest" description="Disordered" evidence="8">
    <location>
        <begin position="531"/>
        <end position="569"/>
    </location>
</feature>
<evidence type="ECO:0000256" key="2">
    <source>
        <dbReference type="ARBA" id="ARBA00008524"/>
    </source>
</evidence>
<gene>
    <name evidence="11" type="ORF">ACFS29_03135</name>
</gene>
<evidence type="ECO:0000256" key="3">
    <source>
        <dbReference type="ARBA" id="ARBA00022490"/>
    </source>
</evidence>
<keyword evidence="5 7" id="KW-0378">Hydrolase</keyword>
<dbReference type="Pfam" id="PF14684">
    <property type="entry name" value="Tricorn_C1"/>
    <property type="match status" value="1"/>
</dbReference>
<dbReference type="Pfam" id="PF03572">
    <property type="entry name" value="Peptidase_S41"/>
    <property type="match status" value="1"/>
</dbReference>
<dbReference type="RefSeq" id="WP_194507698.1">
    <property type="nucleotide sequence ID" value="NZ_JADILU010000003.1"/>
</dbReference>
<feature type="signal peptide" evidence="9">
    <location>
        <begin position="1"/>
        <end position="18"/>
    </location>
</feature>
<feature type="region of interest" description="Disordered" evidence="8">
    <location>
        <begin position="1073"/>
        <end position="1093"/>
    </location>
</feature>
<evidence type="ECO:0000259" key="10">
    <source>
        <dbReference type="SMART" id="SM00245"/>
    </source>
</evidence>
<dbReference type="Gene3D" id="2.130.10.10">
    <property type="entry name" value="YVTN repeat-like/Quinoprotein amine dehydrogenase"/>
    <property type="match status" value="1"/>
</dbReference>
<keyword evidence="3 7" id="KW-0963">Cytoplasm</keyword>
<dbReference type="InterPro" id="IPR012393">
    <property type="entry name" value="Tricorn_protease"/>
</dbReference>
<comment type="similarity">
    <text evidence="2 7">Belongs to the peptidase S41B family.</text>
</comment>
<dbReference type="PIRSF" id="PIRSF036421">
    <property type="entry name" value="Tricorn_protease"/>
    <property type="match status" value="1"/>
</dbReference>
<name>A0ABW5ZQB4_9FLAO</name>
<dbReference type="InterPro" id="IPR015943">
    <property type="entry name" value="WD40/YVTN_repeat-like_dom_sf"/>
</dbReference>